<dbReference type="RefSeq" id="WP_425344494.1">
    <property type="nucleotide sequence ID" value="NZ_JBGUBD010000002.1"/>
</dbReference>
<proteinExistence type="predicted"/>
<comment type="caution">
    <text evidence="2">The sequence shown here is derived from an EMBL/GenBank/DDBJ whole genome shotgun (WGS) entry which is preliminary data.</text>
</comment>
<gene>
    <name evidence="2" type="ORF">ACERK3_04610</name>
</gene>
<evidence type="ECO:0000313" key="2">
    <source>
        <dbReference type="EMBL" id="MFA9477573.1"/>
    </source>
</evidence>
<keyword evidence="3" id="KW-1185">Reference proteome</keyword>
<organism evidence="2 3">
    <name type="scientific">Natronomicrosphaera hydrolytica</name>
    <dbReference type="NCBI Taxonomy" id="3242702"/>
    <lineage>
        <taxon>Bacteria</taxon>
        <taxon>Pseudomonadati</taxon>
        <taxon>Planctomycetota</taxon>
        <taxon>Phycisphaerae</taxon>
        <taxon>Phycisphaerales</taxon>
        <taxon>Phycisphaeraceae</taxon>
        <taxon>Natronomicrosphaera</taxon>
    </lineage>
</organism>
<feature type="region of interest" description="Disordered" evidence="1">
    <location>
        <begin position="339"/>
        <end position="372"/>
    </location>
</feature>
<evidence type="ECO:0000313" key="3">
    <source>
        <dbReference type="Proteomes" id="UP001575105"/>
    </source>
</evidence>
<dbReference type="Proteomes" id="UP001575105">
    <property type="component" value="Unassembled WGS sequence"/>
</dbReference>
<name>A0ABV4U3T8_9BACT</name>
<evidence type="ECO:0008006" key="4">
    <source>
        <dbReference type="Google" id="ProtNLM"/>
    </source>
</evidence>
<sequence length="838" mass="92594">MELQNENVTAQDFALWLRRGDKSALVNVFAKVDGKPWGRIVPANEVDKTVEEVQRLNPSSVYLNMHAIHEGVSCIKVSVGDIQSYNGILIDVDNKPPNGERVSATDAEHEHTCEVGRTIATDLAEFAKANDLRLPTPASARTGNGFSLYYRTEVIPKGAKDAFKGFIESIAHRYDCDGVEIDKACCYDAGRITGAPGTVNANKPQRPEEGRTARMRIIKRLPDDAPLTVEECRKFISKWLEANPLPDMFDSVKDEAASPVKVKAKPSTETKPDTSALAELTTYANRYLAKCASEPNGNDRAFRIAGHLLAARRNGQQLSPSEVLRIMLDSEWNQACTPRWEADDSTGSDGSTHQGLRGRVESAAINGRPPSPYEIELKPTASAEVIEVEHASIPDFGIDLSFCPRWAKLVAALHRDNPDIPMACNVVPAAAAVGALIGKRIQTENRGAFYYPNPWTVLLAPTGSAKSNTRNIIKRAFCTDIFLPDNATFPALYNQMGKTISGKEWSELDREQRTQLKTEVRNKAADDIYGSFLLTDEVTGAIGNLMGGNWNQGKNCNLSDVLKLADATDHESITKNSGFAMMYDMCVGFLGLSQDATWEREMGSQVFKDVGLFGRLIPQTQHHEVTGLPPVDCTFTDIIRGEVGTLVDALPSTRTPCTFGVDYDHDPIGEAKESFTNTPVGRYLRDVFPMDWEVLKSKFVVHAIKLSMICAMLSEEVEDFRFGKLPEKFDGLQYFSRCIEIVAKCYAAYLAHRGDGMDTSSEEDKVLTQLRQSGAMFKRDLSNKLQLFGQQFNGVLHGLESMGKIAILEPTHSAYQGLRQRIAPDKPRARSPIVYIPK</sequence>
<protein>
    <recommendedName>
        <fullName evidence="4">DUF3987 domain-containing protein</fullName>
    </recommendedName>
</protein>
<reference evidence="2 3" key="1">
    <citation type="submission" date="2024-08" db="EMBL/GenBank/DDBJ databases">
        <title>Whole-genome sequencing of halo(alkali)philic microorganisms from hypersaline lakes.</title>
        <authorList>
            <person name="Sorokin D.Y."/>
            <person name="Merkel A.Y."/>
            <person name="Messina E."/>
            <person name="Yakimov M."/>
        </authorList>
    </citation>
    <scope>NUCLEOTIDE SEQUENCE [LARGE SCALE GENOMIC DNA]</scope>
    <source>
        <strain evidence="2 3">AB-hyl4</strain>
    </source>
</reference>
<feature type="compositionally biased region" description="Polar residues" evidence="1">
    <location>
        <begin position="345"/>
        <end position="354"/>
    </location>
</feature>
<evidence type="ECO:0000256" key="1">
    <source>
        <dbReference type="SAM" id="MobiDB-lite"/>
    </source>
</evidence>
<dbReference type="EMBL" id="JBGUBD010000002">
    <property type="protein sequence ID" value="MFA9477573.1"/>
    <property type="molecule type" value="Genomic_DNA"/>
</dbReference>
<accession>A0ABV4U3T8</accession>